<sequence length="52" mass="5773">MGQLSDHQPLLDEDEALSGGSSQLILVHHCLNLKRSSHTSVLLKMQQNVYPC</sequence>
<accession>A0A0E9W9N5</accession>
<protein>
    <submittedName>
        <fullName evidence="1">Uncharacterized protein</fullName>
    </submittedName>
</protein>
<proteinExistence type="predicted"/>
<reference evidence="1" key="2">
    <citation type="journal article" date="2015" name="Fish Shellfish Immunol.">
        <title>Early steps in the European eel (Anguilla anguilla)-Vibrio vulnificus interaction in the gills: Role of the RtxA13 toxin.</title>
        <authorList>
            <person name="Callol A."/>
            <person name="Pajuelo D."/>
            <person name="Ebbesson L."/>
            <person name="Teles M."/>
            <person name="MacKenzie S."/>
            <person name="Amaro C."/>
        </authorList>
    </citation>
    <scope>NUCLEOTIDE SEQUENCE</scope>
</reference>
<dbReference type="EMBL" id="GBXM01021468">
    <property type="protein sequence ID" value="JAH87109.1"/>
    <property type="molecule type" value="Transcribed_RNA"/>
</dbReference>
<name>A0A0E9W9N5_ANGAN</name>
<organism evidence="1">
    <name type="scientific">Anguilla anguilla</name>
    <name type="common">European freshwater eel</name>
    <name type="synonym">Muraena anguilla</name>
    <dbReference type="NCBI Taxonomy" id="7936"/>
    <lineage>
        <taxon>Eukaryota</taxon>
        <taxon>Metazoa</taxon>
        <taxon>Chordata</taxon>
        <taxon>Craniata</taxon>
        <taxon>Vertebrata</taxon>
        <taxon>Euteleostomi</taxon>
        <taxon>Actinopterygii</taxon>
        <taxon>Neopterygii</taxon>
        <taxon>Teleostei</taxon>
        <taxon>Anguilliformes</taxon>
        <taxon>Anguillidae</taxon>
        <taxon>Anguilla</taxon>
    </lineage>
</organism>
<evidence type="ECO:0000313" key="1">
    <source>
        <dbReference type="EMBL" id="JAH87109.1"/>
    </source>
</evidence>
<reference evidence="1" key="1">
    <citation type="submission" date="2014-11" db="EMBL/GenBank/DDBJ databases">
        <authorList>
            <person name="Amaro Gonzalez C."/>
        </authorList>
    </citation>
    <scope>NUCLEOTIDE SEQUENCE</scope>
</reference>
<dbReference type="AlphaFoldDB" id="A0A0E9W9N5"/>